<keyword evidence="1" id="KW-0812">Transmembrane</keyword>
<accession>A0ABS8SZH7</accession>
<dbReference type="Proteomes" id="UP000823775">
    <property type="component" value="Unassembled WGS sequence"/>
</dbReference>
<keyword evidence="3" id="KW-1185">Reference proteome</keyword>
<dbReference type="EMBL" id="JACEIK010000939">
    <property type="protein sequence ID" value="MCD7464110.1"/>
    <property type="molecule type" value="Genomic_DNA"/>
</dbReference>
<protein>
    <submittedName>
        <fullName evidence="2">Uncharacterized protein</fullName>
    </submittedName>
</protein>
<evidence type="ECO:0000256" key="1">
    <source>
        <dbReference type="SAM" id="Phobius"/>
    </source>
</evidence>
<comment type="caution">
    <text evidence="2">The sequence shown here is derived from an EMBL/GenBank/DDBJ whole genome shotgun (WGS) entry which is preliminary data.</text>
</comment>
<evidence type="ECO:0000313" key="3">
    <source>
        <dbReference type="Proteomes" id="UP000823775"/>
    </source>
</evidence>
<evidence type="ECO:0000313" key="2">
    <source>
        <dbReference type="EMBL" id="MCD7464110.1"/>
    </source>
</evidence>
<feature type="non-terminal residue" evidence="2">
    <location>
        <position position="64"/>
    </location>
</feature>
<gene>
    <name evidence="2" type="ORF">HAX54_052096</name>
</gene>
<keyword evidence="1" id="KW-0472">Membrane</keyword>
<sequence>MPTLPAKDYWPVYVIAAIVIAVKAISFIAAKSPFCSSANIALRRASGRTSMAARCAGGCASVAS</sequence>
<keyword evidence="1" id="KW-1133">Transmembrane helix</keyword>
<feature type="transmembrane region" description="Helical" evidence="1">
    <location>
        <begin position="12"/>
        <end position="30"/>
    </location>
</feature>
<reference evidence="2 3" key="1">
    <citation type="journal article" date="2021" name="BMC Genomics">
        <title>Datura genome reveals duplications of psychoactive alkaloid biosynthetic genes and high mutation rate following tissue culture.</title>
        <authorList>
            <person name="Rajewski A."/>
            <person name="Carter-House D."/>
            <person name="Stajich J."/>
            <person name="Litt A."/>
        </authorList>
    </citation>
    <scope>NUCLEOTIDE SEQUENCE [LARGE SCALE GENOMIC DNA]</scope>
    <source>
        <strain evidence="2">AR-01</strain>
    </source>
</reference>
<organism evidence="2 3">
    <name type="scientific">Datura stramonium</name>
    <name type="common">Jimsonweed</name>
    <name type="synonym">Common thornapple</name>
    <dbReference type="NCBI Taxonomy" id="4076"/>
    <lineage>
        <taxon>Eukaryota</taxon>
        <taxon>Viridiplantae</taxon>
        <taxon>Streptophyta</taxon>
        <taxon>Embryophyta</taxon>
        <taxon>Tracheophyta</taxon>
        <taxon>Spermatophyta</taxon>
        <taxon>Magnoliopsida</taxon>
        <taxon>eudicotyledons</taxon>
        <taxon>Gunneridae</taxon>
        <taxon>Pentapetalae</taxon>
        <taxon>asterids</taxon>
        <taxon>lamiids</taxon>
        <taxon>Solanales</taxon>
        <taxon>Solanaceae</taxon>
        <taxon>Solanoideae</taxon>
        <taxon>Datureae</taxon>
        <taxon>Datura</taxon>
    </lineage>
</organism>
<name>A0ABS8SZH7_DATST</name>
<proteinExistence type="predicted"/>